<gene>
    <name evidence="4" type="ORF">OB236_19470</name>
</gene>
<evidence type="ECO:0000256" key="3">
    <source>
        <dbReference type="PROSITE-ProRule" id="PRU00023"/>
    </source>
</evidence>
<evidence type="ECO:0000256" key="2">
    <source>
        <dbReference type="ARBA" id="ARBA00023043"/>
    </source>
</evidence>
<dbReference type="RefSeq" id="WP_262685461.1">
    <property type="nucleotide sequence ID" value="NZ_JAOQIO010000084.1"/>
</dbReference>
<dbReference type="SMART" id="SM00248">
    <property type="entry name" value="ANK"/>
    <property type="match status" value="7"/>
</dbReference>
<dbReference type="PROSITE" id="PS50088">
    <property type="entry name" value="ANK_REPEAT"/>
    <property type="match status" value="2"/>
</dbReference>
<protein>
    <submittedName>
        <fullName evidence="4">Ankyrin repeat domain-containing protein</fullName>
    </submittedName>
</protein>
<dbReference type="InterPro" id="IPR036770">
    <property type="entry name" value="Ankyrin_rpt-contain_sf"/>
</dbReference>
<keyword evidence="5" id="KW-1185">Reference proteome</keyword>
<dbReference type="PROSITE" id="PS50297">
    <property type="entry name" value="ANK_REP_REGION"/>
    <property type="match status" value="1"/>
</dbReference>
<name>A0ABT2UI32_9BACL</name>
<evidence type="ECO:0000256" key="1">
    <source>
        <dbReference type="ARBA" id="ARBA00022737"/>
    </source>
</evidence>
<feature type="repeat" description="ANK" evidence="3">
    <location>
        <begin position="43"/>
        <end position="75"/>
    </location>
</feature>
<sequence length="431" mass="46908">MNEQMVVEQFKQAIMSNDTVATSRCLNEHPFLVKQINEPWFAFDTPAIVAAAANGNREAVDVLLAYGADLHAKSSWWAGGFGVLHHDHHELSRYLIERGAPVDIHAAAALGMLDTVKEMVEMNPAAVNQRGPDGQVPLHFATEPEIIDFLLAHGADIDRRDIDHGSTPAQWAIDNTAKCRFLIERGSAADIFIAIHIGDPELVRSFIRADPECLQAQVGRGSFTSGDSNGGHIYTYKIGANTRPFYLAARINHPEIVDLISKHSPSNQRLLLACMQADPAAVQTLLEQDSKLVQSLSPEDLSLIADAAWNNEVQAVRTMLEAGFPADSRRDDKDFTALHNAAMRGNNKVVQLLLAYGASVHLTHGYGGKALDSCMWGSVHFRDLAGDYSAVAEQLIQAGAPLPNEASGSEEVKEVLARHGVRVMKGQDSSN</sequence>
<keyword evidence="2 3" id="KW-0040">ANK repeat</keyword>
<accession>A0ABT2UI32</accession>
<dbReference type="Proteomes" id="UP001652445">
    <property type="component" value="Unassembled WGS sequence"/>
</dbReference>
<dbReference type="Gene3D" id="1.25.40.20">
    <property type="entry name" value="Ankyrin repeat-containing domain"/>
    <property type="match status" value="2"/>
</dbReference>
<keyword evidence="1" id="KW-0677">Repeat</keyword>
<dbReference type="Pfam" id="PF00023">
    <property type="entry name" value="Ank"/>
    <property type="match status" value="1"/>
</dbReference>
<dbReference type="InterPro" id="IPR002110">
    <property type="entry name" value="Ankyrin_rpt"/>
</dbReference>
<dbReference type="PANTHER" id="PTHR24198">
    <property type="entry name" value="ANKYRIN REPEAT AND PROTEIN KINASE DOMAIN-CONTAINING PROTEIN"/>
    <property type="match status" value="1"/>
</dbReference>
<dbReference type="Pfam" id="PF12796">
    <property type="entry name" value="Ank_2"/>
    <property type="match status" value="2"/>
</dbReference>
<dbReference type="PANTHER" id="PTHR24198:SF165">
    <property type="entry name" value="ANKYRIN REPEAT-CONTAINING PROTEIN-RELATED"/>
    <property type="match status" value="1"/>
</dbReference>
<organism evidence="4 5">
    <name type="scientific">Paenibacillus baimaensis</name>
    <dbReference type="NCBI Taxonomy" id="2982185"/>
    <lineage>
        <taxon>Bacteria</taxon>
        <taxon>Bacillati</taxon>
        <taxon>Bacillota</taxon>
        <taxon>Bacilli</taxon>
        <taxon>Bacillales</taxon>
        <taxon>Paenibacillaceae</taxon>
        <taxon>Paenibacillus</taxon>
    </lineage>
</organism>
<proteinExistence type="predicted"/>
<evidence type="ECO:0000313" key="5">
    <source>
        <dbReference type="Proteomes" id="UP001652445"/>
    </source>
</evidence>
<feature type="repeat" description="ANK" evidence="3">
    <location>
        <begin position="333"/>
        <end position="365"/>
    </location>
</feature>
<dbReference type="EMBL" id="JAOQIO010000084">
    <property type="protein sequence ID" value="MCU6794288.1"/>
    <property type="molecule type" value="Genomic_DNA"/>
</dbReference>
<dbReference type="SUPFAM" id="SSF48403">
    <property type="entry name" value="Ankyrin repeat"/>
    <property type="match status" value="1"/>
</dbReference>
<reference evidence="4 5" key="1">
    <citation type="submission" date="2022-09" db="EMBL/GenBank/DDBJ databases">
        <authorList>
            <person name="Han X.L."/>
            <person name="Wang Q."/>
            <person name="Lu T."/>
        </authorList>
    </citation>
    <scope>NUCLEOTIDE SEQUENCE [LARGE SCALE GENOMIC DNA]</scope>
    <source>
        <strain evidence="4 5">WQ 127069</strain>
    </source>
</reference>
<evidence type="ECO:0000313" key="4">
    <source>
        <dbReference type="EMBL" id="MCU6794288.1"/>
    </source>
</evidence>
<comment type="caution">
    <text evidence="4">The sequence shown here is derived from an EMBL/GenBank/DDBJ whole genome shotgun (WGS) entry which is preliminary data.</text>
</comment>